<reference evidence="4 5" key="1">
    <citation type="submission" date="2017-12" db="EMBL/GenBank/DDBJ databases">
        <title>Comparative genomics of Botrytis spp.</title>
        <authorList>
            <person name="Valero-Jimenez C.A."/>
            <person name="Tapia P."/>
            <person name="Veloso J."/>
            <person name="Silva-Moreno E."/>
            <person name="Staats M."/>
            <person name="Valdes J.H."/>
            <person name="Van Kan J.A.L."/>
        </authorList>
    </citation>
    <scope>NUCLEOTIDE SEQUENCE [LARGE SCALE GENOMIC DNA]</scope>
    <source>
        <strain evidence="4 5">MUCL2120</strain>
    </source>
</reference>
<keyword evidence="2" id="KW-0472">Membrane</keyword>
<gene>
    <name evidence="4" type="ORF">BOTNAR_0010g00120</name>
</gene>
<accession>A0A4Z1J7C6</accession>
<evidence type="ECO:0000256" key="3">
    <source>
        <dbReference type="SAM" id="SignalP"/>
    </source>
</evidence>
<feature type="chain" id="PRO_5021184801" description="Receptor L-domain domain-containing protein" evidence="3">
    <location>
        <begin position="21"/>
        <end position="464"/>
    </location>
</feature>
<sequence length="464" mass="50796">MNFSFMKLIAVATLLTYSHARDCTLTNSTTIFRELAQITNILSCDTFPTSVQISSIFPGTFSLPNVINITGSISIYKEFGPPTLTSIVLDDLQFLGSLDLNQTAWNLDFVSMGALETVGDVIISSNKESTVKFPELRSAEVMTLKENISTIDFRSLENVSQIDIRQSVLSVQDEIVQMPALNVTFPALKSCGYFTTWGNISEISMLVLVGGKDTDDPISMDLQTIYESSVSINFDALVSAADIDVKGLVEPLHMPLLANVSSISAIVNGNVSFPRLVNATDILVQGQVSSLSLPALQYLKESLRVQTYRPFDCTSLRAVFDHTSTIFAAQYGYNSPEYESREFRCQSYYVREPKKGLSQDVQNGLGFGLGLGGGLAAIFGFVWFLRWVRKRKAKKSGEKGGENAEGQINATTGSETEGGGSEITEAGTTVGSSREPEIRVNDIADVSRPVWTAFHLEINRESLR</sequence>
<evidence type="ECO:0000313" key="5">
    <source>
        <dbReference type="Proteomes" id="UP000297452"/>
    </source>
</evidence>
<name>A0A4Z1J7C6_9HELO</name>
<comment type="caution">
    <text evidence="4">The sequence shown here is derived from an EMBL/GenBank/DDBJ whole genome shotgun (WGS) entry which is preliminary data.</text>
</comment>
<organism evidence="4 5">
    <name type="scientific">Botryotinia narcissicola</name>
    <dbReference type="NCBI Taxonomy" id="278944"/>
    <lineage>
        <taxon>Eukaryota</taxon>
        <taxon>Fungi</taxon>
        <taxon>Dikarya</taxon>
        <taxon>Ascomycota</taxon>
        <taxon>Pezizomycotina</taxon>
        <taxon>Leotiomycetes</taxon>
        <taxon>Helotiales</taxon>
        <taxon>Sclerotiniaceae</taxon>
        <taxon>Botryotinia</taxon>
    </lineage>
</organism>
<protein>
    <recommendedName>
        <fullName evidence="6">Receptor L-domain domain-containing protein</fullName>
    </recommendedName>
</protein>
<evidence type="ECO:0000256" key="2">
    <source>
        <dbReference type="SAM" id="Phobius"/>
    </source>
</evidence>
<evidence type="ECO:0008006" key="6">
    <source>
        <dbReference type="Google" id="ProtNLM"/>
    </source>
</evidence>
<proteinExistence type="predicted"/>
<feature type="signal peptide" evidence="3">
    <location>
        <begin position="1"/>
        <end position="20"/>
    </location>
</feature>
<keyword evidence="2" id="KW-0812">Transmembrane</keyword>
<dbReference type="AlphaFoldDB" id="A0A4Z1J7C6"/>
<dbReference type="EMBL" id="PQXJ01000010">
    <property type="protein sequence ID" value="TGO69478.1"/>
    <property type="molecule type" value="Genomic_DNA"/>
</dbReference>
<feature type="transmembrane region" description="Helical" evidence="2">
    <location>
        <begin position="364"/>
        <end position="385"/>
    </location>
</feature>
<feature type="region of interest" description="Disordered" evidence="1">
    <location>
        <begin position="395"/>
        <end position="438"/>
    </location>
</feature>
<keyword evidence="5" id="KW-1185">Reference proteome</keyword>
<keyword evidence="2" id="KW-1133">Transmembrane helix</keyword>
<dbReference type="Proteomes" id="UP000297452">
    <property type="component" value="Unassembled WGS sequence"/>
</dbReference>
<dbReference type="OrthoDB" id="536881at2759"/>
<keyword evidence="3" id="KW-0732">Signal</keyword>
<evidence type="ECO:0000313" key="4">
    <source>
        <dbReference type="EMBL" id="TGO69478.1"/>
    </source>
</evidence>
<evidence type="ECO:0000256" key="1">
    <source>
        <dbReference type="SAM" id="MobiDB-lite"/>
    </source>
</evidence>
<dbReference type="STRING" id="278944.A0A4Z1J7C6"/>